<sequence>METDNGTIYGEAYNVLTNKARQGEGVAFALVFCIVFAIMLFILLLLICKVWALRRSVVPTAFHIDLGDDPGVFHPGASRLACP</sequence>
<dbReference type="Proteomes" id="UP000024635">
    <property type="component" value="Unassembled WGS sequence"/>
</dbReference>
<gene>
    <name evidence="2" type="primary">Acey_s0280.g1226</name>
    <name evidence="2" type="ORF">Y032_0280g1226</name>
</gene>
<proteinExistence type="predicted"/>
<name>A0A016S7Q1_9BILA</name>
<accession>A0A016S7Q1</accession>
<evidence type="ECO:0000313" key="3">
    <source>
        <dbReference type="Proteomes" id="UP000024635"/>
    </source>
</evidence>
<organism evidence="2 3">
    <name type="scientific">Ancylostoma ceylanicum</name>
    <dbReference type="NCBI Taxonomy" id="53326"/>
    <lineage>
        <taxon>Eukaryota</taxon>
        <taxon>Metazoa</taxon>
        <taxon>Ecdysozoa</taxon>
        <taxon>Nematoda</taxon>
        <taxon>Chromadorea</taxon>
        <taxon>Rhabditida</taxon>
        <taxon>Rhabditina</taxon>
        <taxon>Rhabditomorpha</taxon>
        <taxon>Strongyloidea</taxon>
        <taxon>Ancylostomatidae</taxon>
        <taxon>Ancylostomatinae</taxon>
        <taxon>Ancylostoma</taxon>
    </lineage>
</organism>
<keyword evidence="1" id="KW-0812">Transmembrane</keyword>
<dbReference type="EMBL" id="JARK01001616">
    <property type="protein sequence ID" value="EYB86377.1"/>
    <property type="molecule type" value="Genomic_DNA"/>
</dbReference>
<keyword evidence="1" id="KW-0472">Membrane</keyword>
<evidence type="ECO:0000313" key="2">
    <source>
        <dbReference type="EMBL" id="EYB86377.1"/>
    </source>
</evidence>
<keyword evidence="1" id="KW-1133">Transmembrane helix</keyword>
<comment type="caution">
    <text evidence="2">The sequence shown here is derived from an EMBL/GenBank/DDBJ whole genome shotgun (WGS) entry which is preliminary data.</text>
</comment>
<dbReference type="AlphaFoldDB" id="A0A016S7Q1"/>
<feature type="transmembrane region" description="Helical" evidence="1">
    <location>
        <begin position="26"/>
        <end position="47"/>
    </location>
</feature>
<protein>
    <submittedName>
        <fullName evidence="2">Uncharacterized protein</fullName>
    </submittedName>
</protein>
<evidence type="ECO:0000256" key="1">
    <source>
        <dbReference type="SAM" id="Phobius"/>
    </source>
</evidence>
<reference evidence="3" key="1">
    <citation type="journal article" date="2015" name="Nat. Genet.">
        <title>The genome and transcriptome of the zoonotic hookworm Ancylostoma ceylanicum identify infection-specific gene families.</title>
        <authorList>
            <person name="Schwarz E.M."/>
            <person name="Hu Y."/>
            <person name="Antoshechkin I."/>
            <person name="Miller M.M."/>
            <person name="Sternberg P.W."/>
            <person name="Aroian R.V."/>
        </authorList>
    </citation>
    <scope>NUCLEOTIDE SEQUENCE</scope>
    <source>
        <strain evidence="3">HY135</strain>
    </source>
</reference>
<keyword evidence="3" id="KW-1185">Reference proteome</keyword>